<reference evidence="2 3" key="1">
    <citation type="journal article" date="2015" name="BMC Genomics">
        <title>Gene expression during zombie ant biting behavior reflects the complexity underlying fungal parasitic behavioral manipulation.</title>
        <authorList>
            <person name="de Bekker C."/>
            <person name="Ohm R.A."/>
            <person name="Loreto R.G."/>
            <person name="Sebastian A."/>
            <person name="Albert I."/>
            <person name="Merrow M."/>
            <person name="Brachmann A."/>
            <person name="Hughes D.P."/>
        </authorList>
    </citation>
    <scope>NUCLEOTIDE SEQUENCE [LARGE SCALE GENOMIC DNA]</scope>
    <source>
        <strain evidence="2 3">SC16a</strain>
    </source>
</reference>
<evidence type="ECO:0000313" key="2">
    <source>
        <dbReference type="EMBL" id="PFH56371.1"/>
    </source>
</evidence>
<dbReference type="AlphaFoldDB" id="A0A2A9P5V9"/>
<evidence type="ECO:0000313" key="3">
    <source>
        <dbReference type="Proteomes" id="UP000037136"/>
    </source>
</evidence>
<evidence type="ECO:0000259" key="1">
    <source>
        <dbReference type="Pfam" id="PF22936"/>
    </source>
</evidence>
<dbReference type="EMBL" id="LAZP02000596">
    <property type="protein sequence ID" value="PFH56371.1"/>
    <property type="molecule type" value="Genomic_DNA"/>
</dbReference>
<gene>
    <name evidence="2" type="ORF">XA68_16604</name>
</gene>
<comment type="caution">
    <text evidence="2">The sequence shown here is derived from an EMBL/GenBank/DDBJ whole genome shotgun (WGS) entry which is preliminary data.</text>
</comment>
<reference evidence="2 3" key="2">
    <citation type="journal article" date="2017" name="Sci. Rep.">
        <title>Ant-infecting Ophiocordyceps genomes reveal a high diversity of potential behavioral manipulation genes and a possible major role for enterotoxins.</title>
        <authorList>
            <person name="de Bekker C."/>
            <person name="Ohm R.A."/>
            <person name="Evans H.C."/>
            <person name="Brachmann A."/>
            <person name="Hughes D.P."/>
        </authorList>
    </citation>
    <scope>NUCLEOTIDE SEQUENCE [LARGE SCALE GENOMIC DNA]</scope>
    <source>
        <strain evidence="2 3">SC16a</strain>
    </source>
</reference>
<sequence length="178" mass="19527">MMASITTREDITDWLLLDSGSNEHIFNNAAWFSELDFSSSIEIVAGHGTTHSQGVGTVKLVTETGFQINLTKALFVPGFQTNLLSLEAFTERGFAYDNLTGRLFNPATQVTVCHTTKRIRQNWLQITKPATDPAIVNTVNSKKLPVTGSRAPKAVVATAPQLWHARLGHLGAEQSRHL</sequence>
<feature type="domain" description="Retrovirus-related Pol polyprotein from transposon TNT 1-94-like beta-barrel" evidence="1">
    <location>
        <begin position="16"/>
        <end position="94"/>
    </location>
</feature>
<dbReference type="OrthoDB" id="2663223at2759"/>
<protein>
    <recommendedName>
        <fullName evidence="1">Retrovirus-related Pol polyprotein from transposon TNT 1-94-like beta-barrel domain-containing protein</fullName>
    </recommendedName>
</protein>
<name>A0A2A9P5V9_OPHUN</name>
<organism evidence="2 3">
    <name type="scientific">Ophiocordyceps unilateralis</name>
    <name type="common">Zombie-ant fungus</name>
    <name type="synonym">Torrubia unilateralis</name>
    <dbReference type="NCBI Taxonomy" id="268505"/>
    <lineage>
        <taxon>Eukaryota</taxon>
        <taxon>Fungi</taxon>
        <taxon>Dikarya</taxon>
        <taxon>Ascomycota</taxon>
        <taxon>Pezizomycotina</taxon>
        <taxon>Sordariomycetes</taxon>
        <taxon>Hypocreomycetidae</taxon>
        <taxon>Hypocreales</taxon>
        <taxon>Ophiocordycipitaceae</taxon>
        <taxon>Ophiocordyceps</taxon>
    </lineage>
</organism>
<accession>A0A2A9P5V9</accession>
<dbReference type="InterPro" id="IPR054722">
    <property type="entry name" value="PolX-like_BBD"/>
</dbReference>
<proteinExistence type="predicted"/>
<keyword evidence="3" id="KW-1185">Reference proteome</keyword>
<dbReference type="Pfam" id="PF22936">
    <property type="entry name" value="Pol_BBD"/>
    <property type="match status" value="1"/>
</dbReference>
<dbReference type="Proteomes" id="UP000037136">
    <property type="component" value="Unassembled WGS sequence"/>
</dbReference>